<evidence type="ECO:0000256" key="9">
    <source>
        <dbReference type="ARBA" id="ARBA00023078"/>
    </source>
</evidence>
<evidence type="ECO:0000256" key="8">
    <source>
        <dbReference type="ARBA" id="ARBA00023004"/>
    </source>
</evidence>
<evidence type="ECO:0000256" key="7">
    <source>
        <dbReference type="ARBA" id="ARBA00022982"/>
    </source>
</evidence>
<dbReference type="HAMAP" id="MF_01378">
    <property type="entry name" value="PSII_Cyt550"/>
    <property type="match status" value="1"/>
</dbReference>
<dbReference type="NCBIfam" id="TIGR03045">
    <property type="entry name" value="PS_II_C550"/>
    <property type="match status" value="1"/>
</dbReference>
<evidence type="ECO:0000256" key="10">
    <source>
        <dbReference type="ARBA" id="ARBA00023136"/>
    </source>
</evidence>
<dbReference type="InterPro" id="IPR016003">
    <property type="entry name" value="PsbV_cyt_c550-like"/>
</dbReference>
<feature type="domain" description="Cytochrome c" evidence="13">
    <location>
        <begin position="49"/>
        <end position="148"/>
    </location>
</feature>
<dbReference type="PIRSF" id="PIRSF005890">
    <property type="entry name" value="Phot_II_cyt_c550"/>
    <property type="match status" value="1"/>
</dbReference>
<dbReference type="GO" id="GO:0019684">
    <property type="term" value="P:photosynthesis, light reaction"/>
    <property type="evidence" value="ECO:0007669"/>
    <property type="project" value="UniProtKB-UniRule"/>
</dbReference>
<sequence precursor="true">MKRFILLAVATVFFALQIAVTSAAAIELDEDIRTVPLNEAGDTVVLSLKQVKTGKRLFNDTCAQCHEGGRTKTNPNVNLSTVVLSGAEPPRDNIAALVDYMQNPTTYDGEIEIYELHPSTRSADIFPEMRNLTEEDLEAVAGHILLQQKIRGIRWGGGKVYN</sequence>
<feature type="binding site" description="axial binding residue" evidence="12">
    <location>
        <position position="66"/>
    </location>
    <ligand>
        <name>heme c</name>
        <dbReference type="ChEBI" id="CHEBI:61717"/>
    </ligand>
    <ligandPart>
        <name>Fe</name>
        <dbReference type="ChEBI" id="CHEBI:18248"/>
    </ligandPart>
</feature>
<dbReference type="PROSITE" id="PS51007">
    <property type="entry name" value="CYTC"/>
    <property type="match status" value="1"/>
</dbReference>
<dbReference type="Gene3D" id="1.10.760.10">
    <property type="entry name" value="Cytochrome c-like domain"/>
    <property type="match status" value="1"/>
</dbReference>
<gene>
    <name evidence="12" type="primary">psbV</name>
    <name evidence="14" type="ORF">F6J89_13090</name>
</gene>
<evidence type="ECO:0000256" key="6">
    <source>
        <dbReference type="ARBA" id="ARBA00022723"/>
    </source>
</evidence>
<keyword evidence="4 12" id="KW-0602">Photosynthesis</keyword>
<feature type="binding site" description="covalent" evidence="12">
    <location>
        <position position="62"/>
    </location>
    <ligand>
        <name>heme c</name>
        <dbReference type="ChEBI" id="CHEBI:61717"/>
    </ligand>
</feature>
<dbReference type="SUPFAM" id="SSF46626">
    <property type="entry name" value="Cytochrome c"/>
    <property type="match status" value="1"/>
</dbReference>
<dbReference type="GO" id="GO:0031676">
    <property type="term" value="C:plasma membrane-derived thylakoid membrane"/>
    <property type="evidence" value="ECO:0007669"/>
    <property type="project" value="UniProtKB-SubCell"/>
</dbReference>
<evidence type="ECO:0000259" key="13">
    <source>
        <dbReference type="PROSITE" id="PS51007"/>
    </source>
</evidence>
<feature type="chain" id="PRO_5025745289" description="Photosystem II extrinsic protein V" evidence="12">
    <location>
        <begin position="26"/>
        <end position="162"/>
    </location>
</feature>
<dbReference type="AlphaFoldDB" id="A0A6B3ND45"/>
<dbReference type="InterPro" id="IPR017851">
    <property type="entry name" value="PsbV_cyt_c550"/>
</dbReference>
<keyword evidence="7 12" id="KW-0249">Electron transport</keyword>
<dbReference type="InterPro" id="IPR029490">
    <property type="entry name" value="Cytochrom_C550"/>
</dbReference>
<reference evidence="14" key="1">
    <citation type="submission" date="2019-11" db="EMBL/GenBank/DDBJ databases">
        <title>Genomic insights into an expanded diversity of filamentous marine cyanobacteria reveals the extraordinary biosynthetic potential of Moorea and Okeania.</title>
        <authorList>
            <person name="Ferreira Leao T."/>
            <person name="Wang M."/>
            <person name="Moss N."/>
            <person name="Da Silva R."/>
            <person name="Sanders J."/>
            <person name="Nurk S."/>
            <person name="Gurevich A."/>
            <person name="Humphrey G."/>
            <person name="Reher R."/>
            <person name="Zhu Q."/>
            <person name="Belda-Ferre P."/>
            <person name="Glukhov E."/>
            <person name="Rex R."/>
            <person name="Dorrestein P.C."/>
            <person name="Knight R."/>
            <person name="Pevzner P."/>
            <person name="Gerwick W.H."/>
            <person name="Gerwick L."/>
        </authorList>
    </citation>
    <scope>NUCLEOTIDE SEQUENCE</scope>
    <source>
        <strain evidence="14">SIO1C4</strain>
    </source>
</reference>
<dbReference type="GO" id="GO:0009055">
    <property type="term" value="F:electron transfer activity"/>
    <property type="evidence" value="ECO:0007669"/>
    <property type="project" value="InterPro"/>
</dbReference>
<comment type="caution">
    <text evidence="14">The sequence shown here is derived from an EMBL/GenBank/DDBJ whole genome shotgun (WGS) entry which is preliminary data.</text>
</comment>
<evidence type="ECO:0000256" key="12">
    <source>
        <dbReference type="HAMAP-Rule" id="MF_01378"/>
    </source>
</evidence>
<organism evidence="14">
    <name type="scientific">Symploca sp. SIO1C4</name>
    <dbReference type="NCBI Taxonomy" id="2607765"/>
    <lineage>
        <taxon>Bacteria</taxon>
        <taxon>Bacillati</taxon>
        <taxon>Cyanobacteriota</taxon>
        <taxon>Cyanophyceae</taxon>
        <taxon>Coleofasciculales</taxon>
        <taxon>Coleofasciculaceae</taxon>
        <taxon>Symploca</taxon>
    </lineage>
</organism>
<proteinExistence type="inferred from homology"/>
<dbReference type="GO" id="GO:0009523">
    <property type="term" value="C:photosystem II"/>
    <property type="evidence" value="ECO:0007669"/>
    <property type="project" value="UniProtKB-KW"/>
</dbReference>
<dbReference type="GO" id="GO:0020037">
    <property type="term" value="F:heme binding"/>
    <property type="evidence" value="ECO:0007669"/>
    <property type="project" value="InterPro"/>
</dbReference>
<dbReference type="EMBL" id="JAAHFQ010000226">
    <property type="protein sequence ID" value="NER28532.1"/>
    <property type="molecule type" value="Genomic_DNA"/>
</dbReference>
<feature type="binding site" description="covalent" evidence="12">
    <location>
        <position position="65"/>
    </location>
    <ligand>
        <name>heme c</name>
        <dbReference type="ChEBI" id="CHEBI:61717"/>
    </ligand>
</feature>
<comment type="cofactor">
    <cofactor evidence="12">
        <name>heme c</name>
        <dbReference type="ChEBI" id="CHEBI:61717"/>
    </cofactor>
    <text evidence="12">Binds 1 heme c group covalently per subunit.</text>
</comment>
<comment type="subcellular location">
    <subcellularLocation>
        <location evidence="12">Cellular thylakoid membrane</location>
        <topology evidence="12">Peripheral membrane protein</topology>
        <orientation evidence="12">Lumenal side</orientation>
    </subcellularLocation>
    <subcellularLocation>
        <location evidence="1">Membrane</location>
        <topology evidence="1">Peripheral membrane protein</topology>
    </subcellularLocation>
    <text evidence="12">Associated with photosystem II at the lumenal side of the thylakoid membrane.</text>
</comment>
<protein>
    <recommendedName>
        <fullName evidence="12">Photosystem II extrinsic protein V</fullName>
        <shortName evidence="12">PsbV</shortName>
    </recommendedName>
    <alternativeName>
        <fullName evidence="12">Cytochrome c-550</fullName>
    </alternativeName>
    <alternativeName>
        <fullName evidence="12">Cytochrome c550</fullName>
    </alternativeName>
    <alternativeName>
        <fullName evidence="12">Low-potential cytochrome c</fullName>
    </alternativeName>
</protein>
<comment type="similarity">
    <text evidence="2 12">Belongs to the cytochrome c family. PsbV subfamily.</text>
</comment>
<dbReference type="InterPro" id="IPR009056">
    <property type="entry name" value="Cyt_c-like_dom"/>
</dbReference>
<keyword evidence="8 12" id="KW-0408">Iron</keyword>
<dbReference type="GO" id="GO:0022904">
    <property type="term" value="P:respiratory electron transport chain"/>
    <property type="evidence" value="ECO:0007669"/>
    <property type="project" value="InterPro"/>
</dbReference>
<keyword evidence="5 12" id="KW-0349">Heme</keyword>
<accession>A0A6B3ND45</accession>
<evidence type="ECO:0000256" key="4">
    <source>
        <dbReference type="ARBA" id="ARBA00022531"/>
    </source>
</evidence>
<keyword evidence="12" id="KW-0732">Signal</keyword>
<dbReference type="GO" id="GO:0005506">
    <property type="term" value="F:iron ion binding"/>
    <property type="evidence" value="ECO:0007669"/>
    <property type="project" value="InterPro"/>
</dbReference>
<evidence type="ECO:0000256" key="2">
    <source>
        <dbReference type="ARBA" id="ARBA00010433"/>
    </source>
</evidence>
<evidence type="ECO:0000256" key="5">
    <source>
        <dbReference type="ARBA" id="ARBA00022617"/>
    </source>
</evidence>
<keyword evidence="6 12" id="KW-0479">Metal-binding</keyword>
<keyword evidence="10 12" id="KW-0472">Membrane</keyword>
<evidence type="ECO:0000256" key="1">
    <source>
        <dbReference type="ARBA" id="ARBA00004170"/>
    </source>
</evidence>
<name>A0A6B3ND45_9CYAN</name>
<evidence type="ECO:0000256" key="11">
    <source>
        <dbReference type="ARBA" id="ARBA00023276"/>
    </source>
</evidence>
<evidence type="ECO:0000256" key="3">
    <source>
        <dbReference type="ARBA" id="ARBA00022448"/>
    </source>
</evidence>
<evidence type="ECO:0000313" key="14">
    <source>
        <dbReference type="EMBL" id="NER28532.1"/>
    </source>
</evidence>
<feature type="signal peptide" evidence="12">
    <location>
        <begin position="1"/>
        <end position="25"/>
    </location>
</feature>
<dbReference type="Pfam" id="PF14495">
    <property type="entry name" value="Cytochrom_C550"/>
    <property type="match status" value="1"/>
</dbReference>
<comment type="subunit">
    <text evidence="12">PSII is composed of 1 copy each of membrane proteins PsbA, PsbB, PsbC, PsbD, PsbE, PsbF, PsbH, PsbI, PsbJ, PsbK, PsbL, PsbM, PsbT, PsbX, PsbY, PsbZ, Psb30/Ycf12, peripheral proteins PsbO, CyanoQ (PsbQ), PsbU, PsbV and a large number of cofactors. It forms dimeric complexes.</text>
</comment>
<comment type="function">
    <text evidence="12">One of the extrinsic, lumenal subunits of photosystem II (PSII). PSII is a light-driven water plastoquinone oxidoreductase, using light energy to abstract electrons from H(2)O, generating a proton gradient subsequently used for ATP formation. The extrinsic proteins stabilize the structure of photosystem II oxygen-evolving complex (OEC), the ion environment of oxygen evolution and protect the OEC against heat-induced inactivation. Low-potential cytochrome c that plays a role in the OEC of PSII.</text>
</comment>
<keyword evidence="11 12" id="KW-0604">Photosystem II</keyword>
<dbReference type="InterPro" id="IPR036909">
    <property type="entry name" value="Cyt_c-like_dom_sf"/>
</dbReference>
<keyword evidence="3 12" id="KW-0813">Transport</keyword>
<feature type="binding site" description="axial binding residue" evidence="12">
    <location>
        <position position="117"/>
    </location>
    <ligand>
        <name>heme c</name>
        <dbReference type="ChEBI" id="CHEBI:61717"/>
    </ligand>
    <ligandPart>
        <name>Fe</name>
        <dbReference type="ChEBI" id="CHEBI:18248"/>
    </ligandPart>
</feature>
<keyword evidence="9 12" id="KW-0793">Thylakoid</keyword>